<dbReference type="Gene3D" id="1.10.10.10">
    <property type="entry name" value="Winged helix-like DNA-binding domain superfamily/Winged helix DNA-binding domain"/>
    <property type="match status" value="1"/>
</dbReference>
<keyword evidence="2" id="KW-0902">Two-component regulatory system</keyword>
<keyword evidence="5" id="KW-0804">Transcription</keyword>
<feature type="domain" description="OmpR/PhoB-type" evidence="10">
    <location>
        <begin position="158"/>
        <end position="258"/>
    </location>
</feature>
<reference evidence="11 12" key="1">
    <citation type="submission" date="2020-03" db="EMBL/GenBank/DDBJ databases">
        <title>The role of nitrogen metabolism on polyethylene biodegradation.</title>
        <authorList>
            <person name="Peixoto J."/>
            <person name="Vizzotto C.S."/>
            <person name="Ramos A."/>
            <person name="Alves G."/>
            <person name="Steindorff A."/>
            <person name="Kruger R."/>
        </authorList>
    </citation>
    <scope>NUCLEOTIDE SEQUENCE [LARGE SCALE GENOMIC DNA]</scope>
    <source>
        <strain evidence="11 12">PE63</strain>
    </source>
</reference>
<evidence type="ECO:0000313" key="11">
    <source>
        <dbReference type="EMBL" id="MBS3018510.1"/>
    </source>
</evidence>
<dbReference type="SUPFAM" id="SSF52172">
    <property type="entry name" value="CheY-like"/>
    <property type="match status" value="1"/>
</dbReference>
<keyword evidence="1 6" id="KW-0597">Phosphoprotein</keyword>
<evidence type="ECO:0000256" key="6">
    <source>
        <dbReference type="PROSITE-ProRule" id="PRU00169"/>
    </source>
</evidence>
<accession>A0ABS5LPU1</accession>
<dbReference type="PANTHER" id="PTHR48111">
    <property type="entry name" value="REGULATOR OF RPOS"/>
    <property type="match status" value="1"/>
</dbReference>
<feature type="DNA-binding region" description="OmpR/PhoB-type" evidence="7">
    <location>
        <begin position="158"/>
        <end position="258"/>
    </location>
</feature>
<dbReference type="CDD" id="cd17574">
    <property type="entry name" value="REC_OmpR"/>
    <property type="match status" value="1"/>
</dbReference>
<dbReference type="CDD" id="cd00383">
    <property type="entry name" value="trans_reg_C"/>
    <property type="match status" value="1"/>
</dbReference>
<evidence type="ECO:0000256" key="5">
    <source>
        <dbReference type="ARBA" id="ARBA00023163"/>
    </source>
</evidence>
<dbReference type="InterPro" id="IPR039420">
    <property type="entry name" value="WalR-like"/>
</dbReference>
<keyword evidence="3" id="KW-0805">Transcription regulation</keyword>
<dbReference type="Proteomes" id="UP001647436">
    <property type="component" value="Unassembled WGS sequence"/>
</dbReference>
<sequence length="264" mass="29526">MFSLAASTQSITFPPKSSVPSSHAAARARILVVDDDPEIRELLCDYLQANGMQPSAVANGEAMWDWLARHSADLIVLDLMLPGVDGLTLCRSLSERTHIPVVMLTARGALMDRILGLEMGADDYLPKPFDPRELLARIGVVLRRTRQVPASLHEPERLATLRFAGWTLNMHTRELHSPDGVLVTLAQSDYRVLCALVQNPHRTLSRDYLAEYAFGRERMALDRAIDVCISRLRHHLESNPRKAQVLRTVRNAGYLLACDVETLE</sequence>
<dbReference type="Pfam" id="PF00072">
    <property type="entry name" value="Response_reg"/>
    <property type="match status" value="1"/>
</dbReference>
<dbReference type="InterPro" id="IPR001867">
    <property type="entry name" value="OmpR/PhoB-type_DNA-bd"/>
</dbReference>
<feature type="domain" description="Response regulatory" evidence="9">
    <location>
        <begin position="29"/>
        <end position="142"/>
    </location>
</feature>
<evidence type="ECO:0000259" key="10">
    <source>
        <dbReference type="PROSITE" id="PS51755"/>
    </source>
</evidence>
<keyword evidence="4 7" id="KW-0238">DNA-binding</keyword>
<protein>
    <submittedName>
        <fullName evidence="11">Transcriptional regulatory protein OmpR</fullName>
    </submittedName>
</protein>
<dbReference type="PANTHER" id="PTHR48111:SF4">
    <property type="entry name" value="DNA-BINDING DUAL TRANSCRIPTIONAL REGULATOR OMPR"/>
    <property type="match status" value="1"/>
</dbReference>
<keyword evidence="12" id="KW-1185">Reference proteome</keyword>
<name>A0ABS5LPU1_9BURK</name>
<gene>
    <name evidence="11" type="primary">ompR_3</name>
    <name evidence="11" type="ORF">DJFAAGMI_01242</name>
</gene>
<dbReference type="Gene3D" id="3.40.50.2300">
    <property type="match status" value="1"/>
</dbReference>
<dbReference type="EMBL" id="JAANES010000001">
    <property type="protein sequence ID" value="MBS3018510.1"/>
    <property type="molecule type" value="Genomic_DNA"/>
</dbReference>
<evidence type="ECO:0000259" key="9">
    <source>
        <dbReference type="PROSITE" id="PS50110"/>
    </source>
</evidence>
<feature type="compositionally biased region" description="Polar residues" evidence="8">
    <location>
        <begin position="1"/>
        <end position="12"/>
    </location>
</feature>
<evidence type="ECO:0000256" key="4">
    <source>
        <dbReference type="ARBA" id="ARBA00023125"/>
    </source>
</evidence>
<feature type="region of interest" description="Disordered" evidence="8">
    <location>
        <begin position="1"/>
        <end position="20"/>
    </location>
</feature>
<evidence type="ECO:0000256" key="3">
    <source>
        <dbReference type="ARBA" id="ARBA00023015"/>
    </source>
</evidence>
<dbReference type="InterPro" id="IPR011006">
    <property type="entry name" value="CheY-like_superfamily"/>
</dbReference>
<dbReference type="RefSeq" id="WP_211456370.1">
    <property type="nucleotide sequence ID" value="NZ_JAANES010000001.1"/>
</dbReference>
<comment type="caution">
    <text evidence="11">The sequence shown here is derived from an EMBL/GenBank/DDBJ whole genome shotgun (WGS) entry which is preliminary data.</text>
</comment>
<organism evidence="11 12">
    <name type="scientific">Comamonas brasiliensis</name>
    <dbReference type="NCBI Taxonomy" id="1812482"/>
    <lineage>
        <taxon>Bacteria</taxon>
        <taxon>Pseudomonadati</taxon>
        <taxon>Pseudomonadota</taxon>
        <taxon>Betaproteobacteria</taxon>
        <taxon>Burkholderiales</taxon>
        <taxon>Comamonadaceae</taxon>
        <taxon>Comamonas</taxon>
    </lineage>
</organism>
<evidence type="ECO:0000256" key="1">
    <source>
        <dbReference type="ARBA" id="ARBA00022553"/>
    </source>
</evidence>
<proteinExistence type="predicted"/>
<dbReference type="InterPro" id="IPR036388">
    <property type="entry name" value="WH-like_DNA-bd_sf"/>
</dbReference>
<dbReference type="SMART" id="SM00448">
    <property type="entry name" value="REC"/>
    <property type="match status" value="1"/>
</dbReference>
<feature type="modified residue" description="4-aspartylphosphate" evidence="6">
    <location>
        <position position="78"/>
    </location>
</feature>
<dbReference type="SUPFAM" id="SSF46894">
    <property type="entry name" value="C-terminal effector domain of the bipartite response regulators"/>
    <property type="match status" value="1"/>
</dbReference>
<dbReference type="Pfam" id="PF00486">
    <property type="entry name" value="Trans_reg_C"/>
    <property type="match status" value="1"/>
</dbReference>
<evidence type="ECO:0000313" key="12">
    <source>
        <dbReference type="Proteomes" id="UP001647436"/>
    </source>
</evidence>
<dbReference type="InterPro" id="IPR016032">
    <property type="entry name" value="Sig_transdc_resp-reg_C-effctor"/>
</dbReference>
<dbReference type="InterPro" id="IPR001789">
    <property type="entry name" value="Sig_transdc_resp-reg_receiver"/>
</dbReference>
<evidence type="ECO:0000256" key="8">
    <source>
        <dbReference type="SAM" id="MobiDB-lite"/>
    </source>
</evidence>
<dbReference type="Gene3D" id="6.10.250.690">
    <property type="match status" value="1"/>
</dbReference>
<dbReference type="PROSITE" id="PS50110">
    <property type="entry name" value="RESPONSE_REGULATORY"/>
    <property type="match status" value="1"/>
</dbReference>
<evidence type="ECO:0000256" key="2">
    <source>
        <dbReference type="ARBA" id="ARBA00023012"/>
    </source>
</evidence>
<dbReference type="PROSITE" id="PS51755">
    <property type="entry name" value="OMPR_PHOB"/>
    <property type="match status" value="1"/>
</dbReference>
<dbReference type="SMART" id="SM00862">
    <property type="entry name" value="Trans_reg_C"/>
    <property type="match status" value="1"/>
</dbReference>
<evidence type="ECO:0000256" key="7">
    <source>
        <dbReference type="PROSITE-ProRule" id="PRU01091"/>
    </source>
</evidence>